<feature type="compositionally biased region" description="Polar residues" evidence="1">
    <location>
        <begin position="48"/>
        <end position="63"/>
    </location>
</feature>
<comment type="caution">
    <text evidence="3">The sequence shown here is derived from an EMBL/GenBank/DDBJ whole genome shotgun (WGS) entry which is preliminary data.</text>
</comment>
<feature type="compositionally biased region" description="Basic and acidic residues" evidence="1">
    <location>
        <begin position="624"/>
        <end position="651"/>
    </location>
</feature>
<evidence type="ECO:0000259" key="2">
    <source>
        <dbReference type="Pfam" id="PF15262"/>
    </source>
</evidence>
<feature type="region of interest" description="Disordered" evidence="1">
    <location>
        <begin position="276"/>
        <end position="325"/>
    </location>
</feature>
<dbReference type="PANTHER" id="PTHR47743">
    <property type="entry name" value="KIAA1210 / KIAA1211 FAMILY MEMBER"/>
    <property type="match status" value="1"/>
</dbReference>
<dbReference type="PANTHER" id="PTHR47743:SF1">
    <property type="entry name" value="CRACD-LIKE PROTEIN"/>
    <property type="match status" value="1"/>
</dbReference>
<feature type="compositionally biased region" description="Polar residues" evidence="1">
    <location>
        <begin position="753"/>
        <end position="779"/>
    </location>
</feature>
<protein>
    <recommendedName>
        <fullName evidence="2">DUF4592 domain-containing protein</fullName>
    </recommendedName>
</protein>
<feature type="compositionally biased region" description="Polar residues" evidence="1">
    <location>
        <begin position="518"/>
        <end position="561"/>
    </location>
</feature>
<dbReference type="Proteomes" id="UP001591681">
    <property type="component" value="Unassembled WGS sequence"/>
</dbReference>
<evidence type="ECO:0000313" key="3">
    <source>
        <dbReference type="EMBL" id="KAL2087442.1"/>
    </source>
</evidence>
<evidence type="ECO:0000313" key="4">
    <source>
        <dbReference type="Proteomes" id="UP001591681"/>
    </source>
</evidence>
<proteinExistence type="predicted"/>
<dbReference type="InterPro" id="IPR026713">
    <property type="entry name" value="CRACD-like"/>
</dbReference>
<feature type="compositionally biased region" description="Basic and acidic residues" evidence="1">
    <location>
        <begin position="489"/>
        <end position="502"/>
    </location>
</feature>
<name>A0ABD1JJY8_9TELE</name>
<feature type="compositionally biased region" description="Polar residues" evidence="1">
    <location>
        <begin position="209"/>
        <end position="224"/>
    </location>
</feature>
<feature type="compositionally biased region" description="Polar residues" evidence="1">
    <location>
        <begin position="452"/>
        <end position="461"/>
    </location>
</feature>
<feature type="compositionally biased region" description="Basic residues" evidence="1">
    <location>
        <begin position="198"/>
        <end position="208"/>
    </location>
</feature>
<dbReference type="InterPro" id="IPR028030">
    <property type="entry name" value="DUF4592"/>
</dbReference>
<feature type="region of interest" description="Disordered" evidence="1">
    <location>
        <begin position="1"/>
        <end position="120"/>
    </location>
</feature>
<accession>A0ABD1JJY8</accession>
<keyword evidence="4" id="KW-1185">Reference proteome</keyword>
<feature type="compositionally biased region" description="Polar residues" evidence="1">
    <location>
        <begin position="701"/>
        <end position="744"/>
    </location>
</feature>
<feature type="compositionally biased region" description="Basic and acidic residues" evidence="1">
    <location>
        <begin position="581"/>
        <end position="614"/>
    </location>
</feature>
<reference evidence="3 4" key="1">
    <citation type="submission" date="2024-09" db="EMBL/GenBank/DDBJ databases">
        <title>A chromosome-level genome assembly of Gray's grenadier anchovy, Coilia grayii.</title>
        <authorList>
            <person name="Fu Z."/>
        </authorList>
    </citation>
    <scope>NUCLEOTIDE SEQUENCE [LARGE SCALE GENOMIC DNA]</scope>
    <source>
        <strain evidence="3">G4</strain>
        <tissue evidence="3">Muscle</tissue>
    </source>
</reference>
<dbReference type="AlphaFoldDB" id="A0ABD1JJY8"/>
<organism evidence="3 4">
    <name type="scientific">Coilia grayii</name>
    <name type="common">Gray's grenadier anchovy</name>
    <dbReference type="NCBI Taxonomy" id="363190"/>
    <lineage>
        <taxon>Eukaryota</taxon>
        <taxon>Metazoa</taxon>
        <taxon>Chordata</taxon>
        <taxon>Craniata</taxon>
        <taxon>Vertebrata</taxon>
        <taxon>Euteleostomi</taxon>
        <taxon>Actinopterygii</taxon>
        <taxon>Neopterygii</taxon>
        <taxon>Teleostei</taxon>
        <taxon>Clupei</taxon>
        <taxon>Clupeiformes</taxon>
        <taxon>Clupeoidei</taxon>
        <taxon>Engraulidae</taxon>
        <taxon>Coilinae</taxon>
        <taxon>Coilia</taxon>
    </lineage>
</organism>
<evidence type="ECO:0000256" key="1">
    <source>
        <dbReference type="SAM" id="MobiDB-lite"/>
    </source>
</evidence>
<dbReference type="Pfam" id="PF15262">
    <property type="entry name" value="DUF4592"/>
    <property type="match status" value="1"/>
</dbReference>
<feature type="compositionally biased region" description="Polar residues" evidence="1">
    <location>
        <begin position="817"/>
        <end position="827"/>
    </location>
</feature>
<dbReference type="EMBL" id="JBHFQA010000014">
    <property type="protein sequence ID" value="KAL2087442.1"/>
    <property type="molecule type" value="Genomic_DNA"/>
</dbReference>
<feature type="region of interest" description="Disordered" evidence="1">
    <location>
        <begin position="817"/>
        <end position="859"/>
    </location>
</feature>
<feature type="compositionally biased region" description="Basic and acidic residues" evidence="1">
    <location>
        <begin position="389"/>
        <end position="402"/>
    </location>
</feature>
<feature type="region of interest" description="Disordered" evidence="1">
    <location>
        <begin position="389"/>
        <end position="781"/>
    </location>
</feature>
<feature type="domain" description="DUF4592" evidence="2">
    <location>
        <begin position="78"/>
        <end position="214"/>
    </location>
</feature>
<gene>
    <name evidence="3" type="ORF">ACEWY4_016270</name>
</gene>
<sequence length="901" mass="99483">MKQSQSASDITVPEAAKGGYDSEEDSLQPKGTLSSRALSHDSIFLADQAQSSSEPTRVLSQDNVHSRIRALQTKLQQQNFHLGPPPLLVPSKRMEDAGATSEDDGLPHSPPEIAFQDSGKHISSYKRNHSCLSLAGTGSEEEEQVSSQPPSRPLSPWSHLSHRPCSPMAHTATSSPSSPTADFSSPAQFTPCLDTSAARHRVSVKPRNQRPSTKARNLLTSVQRPRSESMHDLVQVLSEGEEEMGERSGLHDEKTRFRSHSTQILMTERENLIVHELQTDRRKQNTSLDLQEEPGPEDPLPRSSSTLTIGEDEDPEQTASETHVTSNPLFLLPMPEHLQPEPFDMIQTRVPQSTLPELTAETLEQSVDMECSGDEEQDKFQEEAVDLTEPHKQLEITEKENLSDVIPVKLESETPPEENEQSVDGPAYEYRPTQDVECGSTEERRKSPVRDISTQPLSQADSPIKYQPVAALRVRKPPTHPSHSASLKRRTEASATEIEKEIPAQPEVVLRARVTPAGQESQVSINSEKCRPNSGSFHFSLSSAQRRSKIANSGEWNTTNPEEVRKPVEQPAVVPLNNKDTPGKHSSQPEEKTKEFPQKHQFAPEKRSSLRREIVPNSSVTRTMDGKTDGHVRKAKGPDCQDKADEKEEKTNAFGVTLRSTSLSLKYRSEAAQSEARYKRHSLETSNKTTMSEDLPGQHIGTLQSSGDRSSSTLRTESTNKSFVVRKNSSLKSGTVPTATSPTGSEDLKSKDTAATTRQQNRGSRSSLGSAEGLNSESPWKSDIWDKAKGLLQPLTNQPAPEAPTADTTTRHVQLRSLQKATSSISTPPKLAAKPSTVTPAPKPPARDTPDRPGVPWVTDKTNQVQRRCDGANMAEETVRHHLTARNIYDQNSFKTIYERA</sequence>
<feature type="region of interest" description="Disordered" evidence="1">
    <location>
        <begin position="135"/>
        <end position="229"/>
    </location>
</feature>
<feature type="compositionally biased region" description="Low complexity" evidence="1">
    <location>
        <begin position="166"/>
        <end position="187"/>
    </location>
</feature>